<dbReference type="OrthoDB" id="3526267at2"/>
<dbReference type="RefSeq" id="WP_123225179.1">
    <property type="nucleotide sequence ID" value="NZ_RJSF01000048.1"/>
</dbReference>
<gene>
    <name evidence="3" type="ORF">EFL26_22530</name>
</gene>
<evidence type="ECO:0000313" key="3">
    <source>
        <dbReference type="EMBL" id="RNM11490.1"/>
    </source>
</evidence>
<feature type="region of interest" description="Disordered" evidence="1">
    <location>
        <begin position="148"/>
        <end position="172"/>
    </location>
</feature>
<keyword evidence="4" id="KW-1185">Reference proteome</keyword>
<dbReference type="Gene3D" id="1.10.10.10">
    <property type="entry name" value="Winged helix-like DNA-binding domain superfamily/Winged helix DNA-binding domain"/>
    <property type="match status" value="1"/>
</dbReference>
<dbReference type="Pfam" id="PF12802">
    <property type="entry name" value="MarR_2"/>
    <property type="match status" value="1"/>
</dbReference>
<evidence type="ECO:0000259" key="2">
    <source>
        <dbReference type="PROSITE" id="PS50995"/>
    </source>
</evidence>
<dbReference type="SUPFAM" id="SSF46785">
    <property type="entry name" value="Winged helix' DNA-binding domain"/>
    <property type="match status" value="1"/>
</dbReference>
<dbReference type="InterPro" id="IPR036390">
    <property type="entry name" value="WH_DNA-bd_sf"/>
</dbReference>
<dbReference type="AlphaFoldDB" id="A0A3N0GHH2"/>
<organism evidence="3 4">
    <name type="scientific">Nocardioides pocheonensis</name>
    <dbReference type="NCBI Taxonomy" id="661485"/>
    <lineage>
        <taxon>Bacteria</taxon>
        <taxon>Bacillati</taxon>
        <taxon>Actinomycetota</taxon>
        <taxon>Actinomycetes</taxon>
        <taxon>Propionibacteriales</taxon>
        <taxon>Nocardioidaceae</taxon>
        <taxon>Nocardioides</taxon>
    </lineage>
</organism>
<dbReference type="PANTHER" id="PTHR33164">
    <property type="entry name" value="TRANSCRIPTIONAL REGULATOR, MARR FAMILY"/>
    <property type="match status" value="1"/>
</dbReference>
<accession>A0A3N0GHH2</accession>
<dbReference type="PANTHER" id="PTHR33164:SF99">
    <property type="entry name" value="MARR FAMILY REGULATORY PROTEIN"/>
    <property type="match status" value="1"/>
</dbReference>
<dbReference type="GO" id="GO:0006950">
    <property type="term" value="P:response to stress"/>
    <property type="evidence" value="ECO:0007669"/>
    <property type="project" value="TreeGrafter"/>
</dbReference>
<reference evidence="3 4" key="1">
    <citation type="submission" date="2018-11" db="EMBL/GenBank/DDBJ databases">
        <authorList>
            <person name="Li F."/>
        </authorList>
    </citation>
    <scope>NUCLEOTIDE SEQUENCE [LARGE SCALE GENOMIC DNA]</scope>
    <source>
        <strain evidence="3 4">Gsoil 818</strain>
    </source>
</reference>
<protein>
    <submittedName>
        <fullName evidence="3">MarR family transcriptional regulator</fullName>
    </submittedName>
</protein>
<dbReference type="PROSITE" id="PS50995">
    <property type="entry name" value="HTH_MARR_2"/>
    <property type="match status" value="1"/>
</dbReference>
<sequence length="172" mass="19515">MATSRPDHEFLDPEEWESWGALMMLHRSVLQELDADLRRHHGLAVIEFDVLITLFNAPDHRLRMSELAERVLLSPAGTTHLVTRLERDGLVRREADPADGRKWFTVLTDDGDRALQEARPTHNAVLRRTLISATSPADRRTLRRIWKRVSTRAPNPVTTDGGGPGAGYDPRR</sequence>
<proteinExistence type="predicted"/>
<dbReference type="EMBL" id="RJSF01000048">
    <property type="protein sequence ID" value="RNM11490.1"/>
    <property type="molecule type" value="Genomic_DNA"/>
</dbReference>
<evidence type="ECO:0000256" key="1">
    <source>
        <dbReference type="SAM" id="MobiDB-lite"/>
    </source>
</evidence>
<dbReference type="InterPro" id="IPR039422">
    <property type="entry name" value="MarR/SlyA-like"/>
</dbReference>
<comment type="caution">
    <text evidence="3">The sequence shown here is derived from an EMBL/GenBank/DDBJ whole genome shotgun (WGS) entry which is preliminary data.</text>
</comment>
<dbReference type="InterPro" id="IPR036388">
    <property type="entry name" value="WH-like_DNA-bd_sf"/>
</dbReference>
<feature type="domain" description="HTH marR-type" evidence="2">
    <location>
        <begin position="19"/>
        <end position="151"/>
    </location>
</feature>
<dbReference type="GO" id="GO:0003700">
    <property type="term" value="F:DNA-binding transcription factor activity"/>
    <property type="evidence" value="ECO:0007669"/>
    <property type="project" value="InterPro"/>
</dbReference>
<name>A0A3N0GHH2_9ACTN</name>
<dbReference type="Proteomes" id="UP000279994">
    <property type="component" value="Unassembled WGS sequence"/>
</dbReference>
<evidence type="ECO:0000313" key="4">
    <source>
        <dbReference type="Proteomes" id="UP000279994"/>
    </source>
</evidence>
<dbReference type="SMART" id="SM00347">
    <property type="entry name" value="HTH_MARR"/>
    <property type="match status" value="1"/>
</dbReference>
<dbReference type="InterPro" id="IPR000835">
    <property type="entry name" value="HTH_MarR-typ"/>
</dbReference>